<dbReference type="EMBL" id="BOMB01000009">
    <property type="protein sequence ID" value="GID10707.1"/>
    <property type="molecule type" value="Genomic_DNA"/>
</dbReference>
<dbReference type="InterPro" id="IPR032856">
    <property type="entry name" value="GDE_N_bis"/>
</dbReference>
<name>A0A8J3J5V9_9ACTN</name>
<dbReference type="Pfam" id="PF14742">
    <property type="entry name" value="GDE_N_bis"/>
    <property type="match status" value="1"/>
</dbReference>
<accession>A0A8J3J5V9</accession>
<evidence type="ECO:0000313" key="4">
    <source>
        <dbReference type="Proteomes" id="UP000612808"/>
    </source>
</evidence>
<organism evidence="3 4">
    <name type="scientific">Actinocatenispora rupis</name>
    <dbReference type="NCBI Taxonomy" id="519421"/>
    <lineage>
        <taxon>Bacteria</taxon>
        <taxon>Bacillati</taxon>
        <taxon>Actinomycetota</taxon>
        <taxon>Actinomycetes</taxon>
        <taxon>Micromonosporales</taxon>
        <taxon>Micromonosporaceae</taxon>
        <taxon>Actinocatenispora</taxon>
    </lineage>
</organism>
<protein>
    <submittedName>
        <fullName evidence="3">Amylo-alpha-1,6-glucosidase</fullName>
    </submittedName>
</protein>
<dbReference type="InterPro" id="IPR008928">
    <property type="entry name" value="6-hairpin_glycosidase_sf"/>
</dbReference>
<dbReference type="InterPro" id="IPR012341">
    <property type="entry name" value="6hp_glycosidase-like_sf"/>
</dbReference>
<dbReference type="InterPro" id="IPR054491">
    <property type="entry name" value="MGH1-like_GH"/>
</dbReference>
<comment type="caution">
    <text evidence="3">The sequence shown here is derived from an EMBL/GenBank/DDBJ whole genome shotgun (WGS) entry which is preliminary data.</text>
</comment>
<sequence>MRPQPFLHDLVTVLAAPTVALSGPDGQMRPGGTQGVLCADRRVLAELAVTLDGAEPDPVGYSLGAGSDATFTAVGRRLGDDGADPTVLLRRARTARVDGVTERITLTSRAHGEVRTRLAVRVGADLAGLVDIKSGRTVPPVSPRRHGDVLRWTLGDAGSALRTEPAPADATLTPGAADLSWDVTVPPGGSWELVLTVTAEGSGGPFRAAPGTPWSAASVSSAVGDLGRVVERGLADLAGLPMSDRDVPADTFVAAGSPWFFTLFGRDSLWAARMLLPLGTELAAGTLRVLARTQGRAFDERTGEAPGKIIHEIRGEDAGVGLPPRYYGTVDATPLWITTLRDAWRWGMPPAEVTDLLGPLRAALGWLTGPADADGDGFLEYVDATGSGLANQGWKDSGDAIQWPDGRIADAPIALCEAQAYAYEAAVAGAELLAALGTDDDAETVAALGEYATAMRDRFRAAFWVRDEVGAFPALALDGAKRPVDVASSNLGHLLGTGLLDADEAARVATRIAADDLSDAYGLRTLSNRVAGANPLGYHTGTVWPHDTAIAVQGLAAEGHGAVAFRLADGLLAAAPHFAYRLPELFGGTGRGEPVLAYPASCRPQAWAATAPVALLTAALGLRPDVPNGTLTVRPDPAFASWFPLTATDLRVAGHPLTVTVDAAGTVRVDTTAPLTVV</sequence>
<dbReference type="RefSeq" id="WP_203656143.1">
    <property type="nucleotide sequence ID" value="NZ_BAAAZM010000003.1"/>
</dbReference>
<dbReference type="Proteomes" id="UP000612808">
    <property type="component" value="Unassembled WGS sequence"/>
</dbReference>
<feature type="domain" description="Putative glycogen debranching enzyme N-terminal" evidence="1">
    <location>
        <begin position="16"/>
        <end position="195"/>
    </location>
</feature>
<reference evidence="3" key="1">
    <citation type="submission" date="2021-01" db="EMBL/GenBank/DDBJ databases">
        <title>Whole genome shotgun sequence of Actinocatenispora rupis NBRC 107355.</title>
        <authorList>
            <person name="Komaki H."/>
            <person name="Tamura T."/>
        </authorList>
    </citation>
    <scope>NUCLEOTIDE SEQUENCE</scope>
    <source>
        <strain evidence="3">NBRC 107355</strain>
    </source>
</reference>
<dbReference type="SUPFAM" id="SSF48208">
    <property type="entry name" value="Six-hairpin glycosidases"/>
    <property type="match status" value="1"/>
</dbReference>
<dbReference type="Pfam" id="PF22422">
    <property type="entry name" value="MGH1-like_GH"/>
    <property type="match status" value="1"/>
</dbReference>
<evidence type="ECO:0000313" key="3">
    <source>
        <dbReference type="EMBL" id="GID10707.1"/>
    </source>
</evidence>
<dbReference type="Gene3D" id="1.50.10.10">
    <property type="match status" value="1"/>
</dbReference>
<dbReference type="GO" id="GO:0005975">
    <property type="term" value="P:carbohydrate metabolic process"/>
    <property type="evidence" value="ECO:0007669"/>
    <property type="project" value="InterPro"/>
</dbReference>
<feature type="domain" description="Mannosylglycerate hydrolase MGH1-like glycoside hydrolase" evidence="2">
    <location>
        <begin position="333"/>
        <end position="575"/>
    </location>
</feature>
<dbReference type="AlphaFoldDB" id="A0A8J3J5V9"/>
<proteinExistence type="predicted"/>
<evidence type="ECO:0000259" key="2">
    <source>
        <dbReference type="Pfam" id="PF22422"/>
    </source>
</evidence>
<gene>
    <name evidence="3" type="ORF">Aru02nite_15960</name>
</gene>
<evidence type="ECO:0000259" key="1">
    <source>
        <dbReference type="Pfam" id="PF14742"/>
    </source>
</evidence>
<keyword evidence="4" id="KW-1185">Reference proteome</keyword>